<dbReference type="AlphaFoldDB" id="A0AAV3SSF6"/>
<organism evidence="2 3">
    <name type="scientific">Halorubrum ejinorense</name>
    <dbReference type="NCBI Taxonomy" id="425309"/>
    <lineage>
        <taxon>Archaea</taxon>
        <taxon>Methanobacteriati</taxon>
        <taxon>Methanobacteriota</taxon>
        <taxon>Stenosarchaea group</taxon>
        <taxon>Halobacteria</taxon>
        <taxon>Halobacteriales</taxon>
        <taxon>Haloferacaceae</taxon>
        <taxon>Halorubrum</taxon>
    </lineage>
</organism>
<accession>A0AAV3SSF6</accession>
<sequence length="193" mass="20088">MSTYGTASSRRFLGGSALTLAALTGAIAAETAARVADRPRDLDVDISAPFADAFFPVPAGDALSTTYALVIAERVDADTQEDLSYRAQSVAERLDIDVDELAATVAITPSEGGTQLVTAAGRFDRPDLGETIAVGERDAESNDDLPDEVETTDDLPAGWQLTETDEAALFTDEGVAAAATDGGYSPTPRGRSD</sequence>
<evidence type="ECO:0000256" key="1">
    <source>
        <dbReference type="SAM" id="MobiDB-lite"/>
    </source>
</evidence>
<evidence type="ECO:0000313" key="2">
    <source>
        <dbReference type="EMBL" id="GAA0540900.1"/>
    </source>
</evidence>
<gene>
    <name evidence="2" type="ORF">GCM10008994_14990</name>
</gene>
<reference evidence="2" key="2">
    <citation type="submission" date="2023-12" db="EMBL/GenBank/DDBJ databases">
        <authorList>
            <person name="Sun Q."/>
            <person name="Inoue M."/>
        </authorList>
    </citation>
    <scope>NUCLEOTIDE SEQUENCE</scope>
    <source>
        <strain evidence="2">JCM 14265</strain>
    </source>
</reference>
<comment type="caution">
    <text evidence="2">The sequence shown here is derived from an EMBL/GenBank/DDBJ whole genome shotgun (WGS) entry which is preliminary data.</text>
</comment>
<evidence type="ECO:0000313" key="3">
    <source>
        <dbReference type="Proteomes" id="UP001501425"/>
    </source>
</evidence>
<reference evidence="2" key="1">
    <citation type="journal article" date="2014" name="Int. J. Syst. Evol. Microbiol.">
        <title>Complete genome sequence of Corynebacterium casei LMG S-19264T (=DSM 44701T), isolated from a smear-ripened cheese.</title>
        <authorList>
            <consortium name="US DOE Joint Genome Institute (JGI-PGF)"/>
            <person name="Walter F."/>
            <person name="Albersmeier A."/>
            <person name="Kalinowski J."/>
            <person name="Ruckert C."/>
        </authorList>
    </citation>
    <scope>NUCLEOTIDE SEQUENCE</scope>
    <source>
        <strain evidence="2">JCM 14265</strain>
    </source>
</reference>
<dbReference type="EMBL" id="BAAADQ010000006">
    <property type="protein sequence ID" value="GAA0540900.1"/>
    <property type="molecule type" value="Genomic_DNA"/>
</dbReference>
<protein>
    <submittedName>
        <fullName evidence="2">Uncharacterized protein</fullName>
    </submittedName>
</protein>
<feature type="compositionally biased region" description="Acidic residues" evidence="1">
    <location>
        <begin position="141"/>
        <end position="153"/>
    </location>
</feature>
<feature type="region of interest" description="Disordered" evidence="1">
    <location>
        <begin position="137"/>
        <end position="157"/>
    </location>
</feature>
<dbReference type="Proteomes" id="UP001501425">
    <property type="component" value="Unassembled WGS sequence"/>
</dbReference>
<proteinExistence type="predicted"/>
<name>A0AAV3SSF6_9EURY</name>